<protein>
    <submittedName>
        <fullName evidence="2">Uncharacterized protein</fullName>
    </submittedName>
</protein>
<proteinExistence type="predicted"/>
<evidence type="ECO:0000256" key="1">
    <source>
        <dbReference type="SAM" id="MobiDB-lite"/>
    </source>
</evidence>
<feature type="compositionally biased region" description="Basic residues" evidence="1">
    <location>
        <begin position="81"/>
        <end position="90"/>
    </location>
</feature>
<name>A0ABR2IHI2_9PEZI</name>
<comment type="caution">
    <text evidence="2">The sequence shown here is derived from an EMBL/GenBank/DDBJ whole genome shotgun (WGS) entry which is preliminary data.</text>
</comment>
<feature type="region of interest" description="Disordered" evidence="1">
    <location>
        <begin position="358"/>
        <end position="432"/>
    </location>
</feature>
<evidence type="ECO:0000313" key="3">
    <source>
        <dbReference type="Proteomes" id="UP001390339"/>
    </source>
</evidence>
<keyword evidence="3" id="KW-1185">Reference proteome</keyword>
<evidence type="ECO:0000313" key="2">
    <source>
        <dbReference type="EMBL" id="KAK8862738.1"/>
    </source>
</evidence>
<sequence length="432" mass="50193">MASTPGNRRLHFTMPPGLERFPLFFKLPWDVRYKVWSELIYVPGIHFLKFEAQRILPRRANHDDDESDREEGGSPSSANPHRQRRQRPRHQTQYSAILTPIFPLPAADVSYYMEANKNLAKLTLSCQEAADMVVKAIGKPGALHLDNGRLISLASSGDVICIDYPDLNWARNLSAWANNLNQSQLDAVRCLAVKYHPDWDEERRRCHRCGHVHPSPKINRHRHLYEFPALFKNLERFYFIDYHSIRASSAIGGNTTKSKGVSRNLPSQVPRWFRPGPAMMENSDSQGRKFLSGGRTYYELDPLKWQLHSNVFGKLDWLRSEYLNYCKKHPEKAKHGNPDKVKFWVLGCEWDYEQLQHHQNAANPPTKSRSSRQKAQKKEKAKREDITKMMEKLELSEEKKKGQDDFEQPAGLPVRFGGHNNHQFQFQFPVKR</sequence>
<feature type="region of interest" description="Disordered" evidence="1">
    <location>
        <begin position="60"/>
        <end position="91"/>
    </location>
</feature>
<dbReference type="EMBL" id="JAPCWZ010000005">
    <property type="protein sequence ID" value="KAK8862738.1"/>
    <property type="molecule type" value="Genomic_DNA"/>
</dbReference>
<accession>A0ABR2IHI2</accession>
<gene>
    <name evidence="2" type="ORF">PGQ11_008973</name>
</gene>
<organism evidence="2 3">
    <name type="scientific">Apiospora arundinis</name>
    <dbReference type="NCBI Taxonomy" id="335852"/>
    <lineage>
        <taxon>Eukaryota</taxon>
        <taxon>Fungi</taxon>
        <taxon>Dikarya</taxon>
        <taxon>Ascomycota</taxon>
        <taxon>Pezizomycotina</taxon>
        <taxon>Sordariomycetes</taxon>
        <taxon>Xylariomycetidae</taxon>
        <taxon>Amphisphaeriales</taxon>
        <taxon>Apiosporaceae</taxon>
        <taxon>Apiospora</taxon>
    </lineage>
</organism>
<dbReference type="Proteomes" id="UP001390339">
    <property type="component" value="Unassembled WGS sequence"/>
</dbReference>
<reference evidence="2 3" key="1">
    <citation type="journal article" date="2024" name="IMA Fungus">
        <title>Apiospora arundinis, a panoply of carbohydrate-active enzymes and secondary metabolites.</title>
        <authorList>
            <person name="Sorensen T."/>
            <person name="Petersen C."/>
            <person name="Muurmann A.T."/>
            <person name="Christiansen J.V."/>
            <person name="Brundto M.L."/>
            <person name="Overgaard C.K."/>
            <person name="Boysen A.T."/>
            <person name="Wollenberg R.D."/>
            <person name="Larsen T.O."/>
            <person name="Sorensen J.L."/>
            <person name="Nielsen K.L."/>
            <person name="Sondergaard T.E."/>
        </authorList>
    </citation>
    <scope>NUCLEOTIDE SEQUENCE [LARGE SCALE GENOMIC DNA]</scope>
    <source>
        <strain evidence="2 3">AAU 773</strain>
    </source>
</reference>
<feature type="compositionally biased region" description="Basic and acidic residues" evidence="1">
    <location>
        <begin position="376"/>
        <end position="404"/>
    </location>
</feature>